<comment type="caution">
    <text evidence="3">The sequence shown here is derived from an EMBL/GenBank/DDBJ whole genome shotgun (WGS) entry which is preliminary data.</text>
</comment>
<protein>
    <submittedName>
        <fullName evidence="3">ROK family protein</fullName>
    </submittedName>
</protein>
<dbReference type="SUPFAM" id="SSF53067">
    <property type="entry name" value="Actin-like ATPase domain"/>
    <property type="match status" value="1"/>
</dbReference>
<comment type="similarity">
    <text evidence="1">Belongs to the ROK (NagC/XylR) family.</text>
</comment>
<dbReference type="Gene3D" id="1.10.10.10">
    <property type="entry name" value="Winged helix-like DNA-binding domain superfamily/Winged helix DNA-binding domain"/>
    <property type="match status" value="1"/>
</dbReference>
<dbReference type="EMBL" id="JBICZW010000015">
    <property type="protein sequence ID" value="MFG3191846.1"/>
    <property type="molecule type" value="Genomic_DNA"/>
</dbReference>
<dbReference type="InterPro" id="IPR043129">
    <property type="entry name" value="ATPase_NBD"/>
</dbReference>
<accession>A0ABW7BWF1</accession>
<evidence type="ECO:0000313" key="4">
    <source>
        <dbReference type="Proteomes" id="UP001604282"/>
    </source>
</evidence>
<evidence type="ECO:0000313" key="3">
    <source>
        <dbReference type="EMBL" id="MFG3191846.1"/>
    </source>
</evidence>
<evidence type="ECO:0000256" key="2">
    <source>
        <dbReference type="SAM" id="MobiDB-lite"/>
    </source>
</evidence>
<dbReference type="SUPFAM" id="SSF46785">
    <property type="entry name" value="Winged helix' DNA-binding domain"/>
    <property type="match status" value="1"/>
</dbReference>
<dbReference type="Gene3D" id="3.30.420.40">
    <property type="match status" value="2"/>
</dbReference>
<reference evidence="3 4" key="1">
    <citation type="submission" date="2024-10" db="EMBL/GenBank/DDBJ databases">
        <title>The Natural Products Discovery Center: Release of the First 8490 Sequenced Strains for Exploring Actinobacteria Biosynthetic Diversity.</title>
        <authorList>
            <person name="Kalkreuter E."/>
            <person name="Kautsar S.A."/>
            <person name="Yang D."/>
            <person name="Bader C.D."/>
            <person name="Teijaro C.N."/>
            <person name="Fluegel L."/>
            <person name="Davis C.M."/>
            <person name="Simpson J.R."/>
            <person name="Lauterbach L."/>
            <person name="Steele A.D."/>
            <person name="Gui C."/>
            <person name="Meng S."/>
            <person name="Li G."/>
            <person name="Viehrig K."/>
            <person name="Ye F."/>
            <person name="Su P."/>
            <person name="Kiefer A.F."/>
            <person name="Nichols A."/>
            <person name="Cepeda A.J."/>
            <person name="Yan W."/>
            <person name="Fan B."/>
            <person name="Jiang Y."/>
            <person name="Adhikari A."/>
            <person name="Zheng C.-J."/>
            <person name="Schuster L."/>
            <person name="Cowan T.M."/>
            <person name="Smanski M.J."/>
            <person name="Chevrette M.G."/>
            <person name="De Carvalho L.P.S."/>
            <person name="Shen B."/>
        </authorList>
    </citation>
    <scope>NUCLEOTIDE SEQUENCE [LARGE SCALE GENOMIC DNA]</scope>
    <source>
        <strain evidence="3 4">NPDC048229</strain>
    </source>
</reference>
<sequence length="424" mass="41873">MRPAPESPADVRRHNLARVLRHLADHGPSSRGEAAAATGLAHGSLTALTADLVGRGLVREAGTASGGGRGRPRQRLETVPGRVVSVAVRVTRERLHLAVADLAGTLGHRAELAHATPGGHPGALAGTLADAVRETVAAARAAHPGAHLAGTFVAVPGPVTAGGRVFSTDFGWPGPVDLGSLLRERLGESAGPVVLANDANLAALAEYRALTVRRGAAPRSLAYLKADVGVGGGLVLDGRIEAGRHGVAGEPGHMPVAFDGPPCACGGRGCLALYLGPEALTDAAGLGALRAERGTEAAVAALGRALAAGEPDAVAALDAAGEVLGAAVLAVTSLLDADDVVLGGYLADWHPWLARGLEARLAGRRTLTAGAAPVPHPLPGVLGADAPLAGAVALARDTVLADPASVPLGEGTGPSGCGGGGACA</sequence>
<keyword evidence="4" id="KW-1185">Reference proteome</keyword>
<evidence type="ECO:0000256" key="1">
    <source>
        <dbReference type="ARBA" id="ARBA00006479"/>
    </source>
</evidence>
<name>A0ABW7BWF1_9ACTN</name>
<dbReference type="InterPro" id="IPR036388">
    <property type="entry name" value="WH-like_DNA-bd_sf"/>
</dbReference>
<gene>
    <name evidence="3" type="ORF">ACGFYS_23230</name>
</gene>
<dbReference type="PANTHER" id="PTHR18964:SF149">
    <property type="entry name" value="BIFUNCTIONAL UDP-N-ACETYLGLUCOSAMINE 2-EPIMERASE_N-ACETYLMANNOSAMINE KINASE"/>
    <property type="match status" value="1"/>
</dbReference>
<dbReference type="InterPro" id="IPR000600">
    <property type="entry name" value="ROK"/>
</dbReference>
<organism evidence="3 4">
    <name type="scientific">Streptomyces omiyaensis</name>
    <dbReference type="NCBI Taxonomy" id="68247"/>
    <lineage>
        <taxon>Bacteria</taxon>
        <taxon>Bacillati</taxon>
        <taxon>Actinomycetota</taxon>
        <taxon>Actinomycetes</taxon>
        <taxon>Kitasatosporales</taxon>
        <taxon>Streptomycetaceae</taxon>
        <taxon>Streptomyces</taxon>
    </lineage>
</organism>
<dbReference type="InterPro" id="IPR036390">
    <property type="entry name" value="WH_DNA-bd_sf"/>
</dbReference>
<feature type="compositionally biased region" description="Gly residues" evidence="2">
    <location>
        <begin position="410"/>
        <end position="424"/>
    </location>
</feature>
<dbReference type="PANTHER" id="PTHR18964">
    <property type="entry name" value="ROK (REPRESSOR, ORF, KINASE) FAMILY"/>
    <property type="match status" value="1"/>
</dbReference>
<proteinExistence type="inferred from homology"/>
<dbReference type="Pfam" id="PF00480">
    <property type="entry name" value="ROK"/>
    <property type="match status" value="1"/>
</dbReference>
<dbReference type="Proteomes" id="UP001604282">
    <property type="component" value="Unassembled WGS sequence"/>
</dbReference>
<feature type="region of interest" description="Disordered" evidence="2">
    <location>
        <begin position="405"/>
        <end position="424"/>
    </location>
</feature>
<dbReference type="RefSeq" id="WP_392016289.1">
    <property type="nucleotide sequence ID" value="NZ_JBIBSS010000034.1"/>
</dbReference>